<accession>A0A1F8CW95</accession>
<gene>
    <name evidence="1" type="ORF">A2382_04430</name>
</gene>
<name>A0A1F8CW95_9BACT</name>
<reference evidence="1 2" key="1">
    <citation type="journal article" date="2016" name="Nat. Commun.">
        <title>Thousands of microbial genomes shed light on interconnected biogeochemical processes in an aquifer system.</title>
        <authorList>
            <person name="Anantharaman K."/>
            <person name="Brown C.T."/>
            <person name="Hug L.A."/>
            <person name="Sharon I."/>
            <person name="Castelle C.J."/>
            <person name="Probst A.J."/>
            <person name="Thomas B.C."/>
            <person name="Singh A."/>
            <person name="Wilkins M.J."/>
            <person name="Karaoz U."/>
            <person name="Brodie E.L."/>
            <person name="Williams K.H."/>
            <person name="Hubbard S.S."/>
            <person name="Banfield J.F."/>
        </authorList>
    </citation>
    <scope>NUCLEOTIDE SEQUENCE [LARGE SCALE GENOMIC DNA]</scope>
</reference>
<proteinExistence type="predicted"/>
<protein>
    <submittedName>
        <fullName evidence="1">Uncharacterized protein</fullName>
    </submittedName>
</protein>
<evidence type="ECO:0000313" key="2">
    <source>
        <dbReference type="Proteomes" id="UP000178999"/>
    </source>
</evidence>
<organism evidence="1 2">
    <name type="scientific">Candidatus Woesebacteria bacterium RIFOXYB1_FULL_38_16</name>
    <dbReference type="NCBI Taxonomy" id="1802538"/>
    <lineage>
        <taxon>Bacteria</taxon>
        <taxon>Candidatus Woeseibacteriota</taxon>
    </lineage>
</organism>
<comment type="caution">
    <text evidence="1">The sequence shown here is derived from an EMBL/GenBank/DDBJ whole genome shotgun (WGS) entry which is preliminary data.</text>
</comment>
<evidence type="ECO:0000313" key="1">
    <source>
        <dbReference type="EMBL" id="OGM79815.1"/>
    </source>
</evidence>
<dbReference type="Proteomes" id="UP000178999">
    <property type="component" value="Unassembled WGS sequence"/>
</dbReference>
<dbReference type="STRING" id="1802538.A2382_04430"/>
<sequence>MPKRLFPTLFLSLLVTFILFFNPKFLHSQEFANDPNAIGPELPVAEAGANVVDAQGFTGVVAVINNPDFGGPVNTVPSKSNVPTILRLWVEKADAENPSLLLNYAHQLNLVGASTFPNGVGGPGGPVYVVVGVELNNLQWWGAIDGDLRTEGENYGRMFIQFSKAIADHRKFPVSPGGPDLYNADYSPLPWIEGFRSTGACDYADVLTASVFDVSSAYAGIMGVDRLDTWKYLETHMCPGKKVVHFEGWGTDPSADVKEQVRFYNETPLPPGIPTATTLIAPNCGGQQAPRDAQGNYNWWYYVRGKVYTASGKEVDIENCTLSDYCGTGPSANPFNPSAFKCDLYDPNIGGDFKGKLDIDFAASNQENSDPEYHSLRPYPRCPYTADVRDATYYSCANTLNAIETIKVFHPSDPENPGGIGSFPFAISLDSEKPCVESPDGSYTSYTCGYLVTNRPMPVTTDFSKTELPVLGLTRTPYIINAQNQWGQSKLTNELEPAQKMTNYVSWYLNGTLNRAEESLATYQETYPKREDWMTDVDYQNSLKLSGRVINYSGPINKLYPRHLQNALALTQIKNTNDPEYANIADDYSISDYQTNRHNQAVACTFNFDGGLLSEITTELVLSVFGVLDWLVPDLDWIPDGKGIQNIMNEFPGPCYPQADQWADRRMSVDIPTWPDTGIDISRKRLSSWVDEGDHTPPNSKNYDKFSEYWRAFENWRGKYCPYIGISGIGLYFCYETPLGAYDGRVDYWSNFQRYIPKASTEDMTGYLEASTVLQEQPVMHVAQSKVSFVPKGESCDGSYLNMYYPHVEETTQMGLQLQKTYLPSGESGFENKQQRTLYDVGWCEEKKKVAGPGDWLREGKNEYLKVPEEADDYDVTYPLPAFSVTNFDSSGTYTRENGKIVGDRQIAADYGDAFTIEGELTYSGNFTCQFTRDTACMLTCTPGTDCDRCWNFCEVSAGASASIYNAMPRTEEIMERFVDGSMSIFKRIFPRFGSKTPVVDIKDLPAVSYAEYQAGRSEETDNVVLVSAGDPSNPAGGTARAEVYFPHLGSVKKYFLEKIQVALRPRGFKSGKFDGQDLVDNCTPSKAKYFPSQAIPPMNNSSSCVNVYSNPVDAQRFASELRTVLTYQQTSFLTSIAEGWSHYYAGTFGDWGLNYTNPTDQKFQNLFHTCCGKTCYEYVIDRTLAESYLNPYLAITIALNENGGLLTTDPDKKNAEHFGCDRYGRVGYENDIGDKLTCMLNTFNAWVEDFSNITQKAGHGVLQSYGYRPEGKPVDPDKTYGGVYSPNLNSIIQLLSENKYGGMCRAH</sequence>
<dbReference type="EMBL" id="MGHY01000007">
    <property type="protein sequence ID" value="OGM79815.1"/>
    <property type="molecule type" value="Genomic_DNA"/>
</dbReference>